<dbReference type="EMBL" id="OZ019903">
    <property type="protein sequence ID" value="CAK9195867.1"/>
    <property type="molecule type" value="Genomic_DNA"/>
</dbReference>
<feature type="compositionally biased region" description="Acidic residues" evidence="1">
    <location>
        <begin position="70"/>
        <end position="89"/>
    </location>
</feature>
<accession>A0ABP0TG70</accession>
<name>A0ABP0TG70_9BRYO</name>
<feature type="region of interest" description="Disordered" evidence="1">
    <location>
        <begin position="70"/>
        <end position="97"/>
    </location>
</feature>
<dbReference type="Proteomes" id="UP001497512">
    <property type="component" value="Chromosome 11"/>
</dbReference>
<evidence type="ECO:0000313" key="3">
    <source>
        <dbReference type="Proteomes" id="UP001497512"/>
    </source>
</evidence>
<sequence>MTGGRGKDGELKRWSSRFESATATASSSHAASLDPATKLKFRTSINLLEGHTYDPEGDVVLDQDRELIDEGDAAFVSDSEDESDDDEYHDLESNRLE</sequence>
<gene>
    <name evidence="2" type="ORF">CSSPTR1EN2_LOCUS3188</name>
</gene>
<proteinExistence type="predicted"/>
<evidence type="ECO:0000256" key="1">
    <source>
        <dbReference type="SAM" id="MobiDB-lite"/>
    </source>
</evidence>
<keyword evidence="3" id="KW-1185">Reference proteome</keyword>
<protein>
    <submittedName>
        <fullName evidence="2">Uncharacterized protein</fullName>
    </submittedName>
</protein>
<reference evidence="2" key="1">
    <citation type="submission" date="2024-02" db="EMBL/GenBank/DDBJ databases">
        <authorList>
            <consortium name="ELIXIR-Norway"/>
            <consortium name="Elixir Norway"/>
        </authorList>
    </citation>
    <scope>NUCLEOTIDE SEQUENCE</scope>
</reference>
<organism evidence="2 3">
    <name type="scientific">Sphagnum troendelagicum</name>
    <dbReference type="NCBI Taxonomy" id="128251"/>
    <lineage>
        <taxon>Eukaryota</taxon>
        <taxon>Viridiplantae</taxon>
        <taxon>Streptophyta</taxon>
        <taxon>Embryophyta</taxon>
        <taxon>Bryophyta</taxon>
        <taxon>Sphagnophytina</taxon>
        <taxon>Sphagnopsida</taxon>
        <taxon>Sphagnales</taxon>
        <taxon>Sphagnaceae</taxon>
        <taxon>Sphagnum</taxon>
    </lineage>
</organism>
<evidence type="ECO:0000313" key="2">
    <source>
        <dbReference type="EMBL" id="CAK9195867.1"/>
    </source>
</evidence>